<dbReference type="GO" id="GO:0005539">
    <property type="term" value="F:glycosaminoglycan binding"/>
    <property type="evidence" value="ECO:0007669"/>
    <property type="project" value="TreeGrafter"/>
</dbReference>
<protein>
    <submittedName>
        <fullName evidence="4">Alkaline phosphatase-like protein</fullName>
    </submittedName>
</protein>
<dbReference type="InterPro" id="IPR017850">
    <property type="entry name" value="Alkaline_phosphatase_core_sf"/>
</dbReference>
<reference evidence="4" key="1">
    <citation type="journal article" date="2020" name="Stud. Mycol.">
        <title>101 Dothideomycetes genomes: a test case for predicting lifestyles and emergence of pathogens.</title>
        <authorList>
            <person name="Haridas S."/>
            <person name="Albert R."/>
            <person name="Binder M."/>
            <person name="Bloem J."/>
            <person name="Labutti K."/>
            <person name="Salamov A."/>
            <person name="Andreopoulos B."/>
            <person name="Baker S."/>
            <person name="Barry K."/>
            <person name="Bills G."/>
            <person name="Bluhm B."/>
            <person name="Cannon C."/>
            <person name="Castanera R."/>
            <person name="Culley D."/>
            <person name="Daum C."/>
            <person name="Ezra D."/>
            <person name="Gonzalez J."/>
            <person name="Henrissat B."/>
            <person name="Kuo A."/>
            <person name="Liang C."/>
            <person name="Lipzen A."/>
            <person name="Lutzoni F."/>
            <person name="Magnuson J."/>
            <person name="Mondo S."/>
            <person name="Nolan M."/>
            <person name="Ohm R."/>
            <person name="Pangilinan J."/>
            <person name="Park H.-J."/>
            <person name="Ramirez L."/>
            <person name="Alfaro M."/>
            <person name="Sun H."/>
            <person name="Tritt A."/>
            <person name="Yoshinaga Y."/>
            <person name="Zwiers L.-H."/>
            <person name="Turgeon B."/>
            <person name="Goodwin S."/>
            <person name="Spatafora J."/>
            <person name="Crous P."/>
            <person name="Grigoriev I."/>
        </authorList>
    </citation>
    <scope>NUCLEOTIDE SEQUENCE</scope>
    <source>
        <strain evidence="4">CBS 125425</strain>
    </source>
</reference>
<evidence type="ECO:0000256" key="1">
    <source>
        <dbReference type="ARBA" id="ARBA00008779"/>
    </source>
</evidence>
<evidence type="ECO:0000256" key="2">
    <source>
        <dbReference type="SAM" id="MobiDB-lite"/>
    </source>
</evidence>
<dbReference type="CDD" id="cd16147">
    <property type="entry name" value="G6S"/>
    <property type="match status" value="1"/>
</dbReference>
<dbReference type="Proteomes" id="UP000799444">
    <property type="component" value="Unassembled WGS sequence"/>
</dbReference>
<keyword evidence="5" id="KW-1185">Reference proteome</keyword>
<proteinExistence type="inferred from homology"/>
<dbReference type="Pfam" id="PF00884">
    <property type="entry name" value="Sulfatase"/>
    <property type="match status" value="1"/>
</dbReference>
<dbReference type="OrthoDB" id="96314at2759"/>
<accession>A0A9P4V4I4</accession>
<dbReference type="AlphaFoldDB" id="A0A9P4V4I4"/>
<gene>
    <name evidence="4" type="ORF">EJ04DRAFT_551316</name>
</gene>
<dbReference type="EMBL" id="ML996125">
    <property type="protein sequence ID" value="KAF2736426.1"/>
    <property type="molecule type" value="Genomic_DNA"/>
</dbReference>
<feature type="compositionally biased region" description="Basic and acidic residues" evidence="2">
    <location>
        <begin position="454"/>
        <end position="469"/>
    </location>
</feature>
<dbReference type="SUPFAM" id="SSF53649">
    <property type="entry name" value="Alkaline phosphatase-like"/>
    <property type="match status" value="1"/>
</dbReference>
<dbReference type="PANTHER" id="PTHR43108:SF8">
    <property type="entry name" value="SD21168P"/>
    <property type="match status" value="1"/>
</dbReference>
<dbReference type="PANTHER" id="PTHR43108">
    <property type="entry name" value="N-ACETYLGLUCOSAMINE-6-SULFATASE FAMILY MEMBER"/>
    <property type="match status" value="1"/>
</dbReference>
<feature type="domain" description="Sulfatase N-terminal" evidence="3">
    <location>
        <begin position="6"/>
        <end position="267"/>
    </location>
</feature>
<dbReference type="InterPro" id="IPR000917">
    <property type="entry name" value="Sulfatase_N"/>
</dbReference>
<comment type="caution">
    <text evidence="4">The sequence shown here is derived from an EMBL/GenBank/DDBJ whole genome shotgun (WGS) entry which is preliminary data.</text>
</comment>
<comment type="similarity">
    <text evidence="1">Belongs to the sulfatase family.</text>
</comment>
<dbReference type="GO" id="GO:0008449">
    <property type="term" value="F:N-acetylglucosamine-6-sulfatase activity"/>
    <property type="evidence" value="ECO:0007669"/>
    <property type="project" value="TreeGrafter"/>
</dbReference>
<name>A0A9P4V4I4_9PLEO</name>
<evidence type="ECO:0000313" key="5">
    <source>
        <dbReference type="Proteomes" id="UP000799444"/>
    </source>
</evidence>
<evidence type="ECO:0000313" key="4">
    <source>
        <dbReference type="EMBL" id="KAF2736426.1"/>
    </source>
</evidence>
<feature type="region of interest" description="Disordered" evidence="2">
    <location>
        <begin position="452"/>
        <end position="472"/>
    </location>
</feature>
<evidence type="ECO:0000259" key="3">
    <source>
        <dbReference type="Pfam" id="PF00884"/>
    </source>
</evidence>
<organism evidence="4 5">
    <name type="scientific">Polyplosphaeria fusca</name>
    <dbReference type="NCBI Taxonomy" id="682080"/>
    <lineage>
        <taxon>Eukaryota</taxon>
        <taxon>Fungi</taxon>
        <taxon>Dikarya</taxon>
        <taxon>Ascomycota</taxon>
        <taxon>Pezizomycotina</taxon>
        <taxon>Dothideomycetes</taxon>
        <taxon>Pleosporomycetidae</taxon>
        <taxon>Pleosporales</taxon>
        <taxon>Tetraplosphaeriaceae</taxon>
        <taxon>Polyplosphaeria</taxon>
    </lineage>
</organism>
<sequence length="527" mass="59210">MIGEEDTEYLPNWLGKAGYKTEYIGKLMNGQDVLNWKYKPKGWDHVDTLIEPYTYNYNTVVMTANGKKPVWYNGWHQTDVIRAKALARLDGLTSQSSPWFLAIAPVAPHVQGGPGNLPQPLNRHKQDFSNIKVPKPDNFNTKESSLQKQKPAYMKNLPLLNDEQISRADEFYRTRIQAIQGIDEIVEDVIKKLDAAGQLENTYIIYTSDNGYHIGTHRCLAGKTQPYLHDTNIPLIVRHPSIQKSSVSKTASTHIDFAPTFLDIAGVAAADRPELFDGRSLLKEWQSSDTNGVANGIDREIINIEFWGSYVGELNSTRFPKNTYKTMRVVGEQQSWFYARWCTGETELYNTKTDPLELHNLAIAPVSAENQKTMDRLNALLLVTKSCAGSTCRNPWPVLKPENTALPSFSSLTEALNPKLDNYFASRDRFPLVQFKECLNIQLESNEVPFFPPEAKDRLGKEHRKKTDNYNKGTTGDCGYRKIAANGQFGSEEQRNAGLADVEENSRVLSDEEVAGNDCVIVGLGPA</sequence>
<dbReference type="Gene3D" id="3.40.720.10">
    <property type="entry name" value="Alkaline Phosphatase, subunit A"/>
    <property type="match status" value="1"/>
</dbReference>